<evidence type="ECO:0000256" key="2">
    <source>
        <dbReference type="ARBA" id="ARBA00005236"/>
    </source>
</evidence>
<feature type="transmembrane region" description="Helical" evidence="7">
    <location>
        <begin position="272"/>
        <end position="294"/>
    </location>
</feature>
<name>A0AAN5A1C5_9RHOB</name>
<dbReference type="PANTHER" id="PTHR30489">
    <property type="entry name" value="LIPOPROTEIN-RELEASING SYSTEM TRANSMEMBRANE PROTEIN LOLE"/>
    <property type="match status" value="1"/>
</dbReference>
<dbReference type="InterPro" id="IPR051447">
    <property type="entry name" value="Lipoprotein-release_system"/>
</dbReference>
<sequence length="409" mass="44324">MMETFKLIAPLAWRNLWRNPRRTAITLVVVAVGLYSILVFAALLDAWAQSSRDAQLNLLTGSGQIHAKGYLDDPVVDRRMPPPDTELRAALNVPPVKAWAERVRVPAVIQSEYKTLPLTLLGVKPQAERAISFLPKQIAEGSYLGDKDDPGIVLGRHLAQRLKTRVGKRVILMAQSADGSLAQRAFQVKGLFAGNQSAEDSYAFTGIATAQKMLGIGDGISEISFRLTDGAALAPEIARLRAAAPGLDVEPWKQLAPLAAAVDSFMTAFVYIWLWVMFVFMAIGIVNTQLMAVFERVREFGLLQALGMRPRLILAQVLLESALLIGVGVGLGMIASGATIFALRGGVDLGFLARGAEFIGAGHVLYPHLALSEFFEMSLLVWVLGVVIALWPARKAAHSRPVEAMSHAT</sequence>
<dbReference type="Proteomes" id="UP000634647">
    <property type="component" value="Unassembled WGS sequence"/>
</dbReference>
<proteinExistence type="inferred from homology"/>
<reference evidence="11 12" key="2">
    <citation type="submission" date="2016-10" db="EMBL/GenBank/DDBJ databases">
        <authorList>
            <person name="Varghese N."/>
            <person name="Submissions S."/>
        </authorList>
    </citation>
    <scope>NUCLEOTIDE SEQUENCE [LARGE SCALE GENOMIC DNA]</scope>
    <source>
        <strain evidence="11 12">DSM 24802</strain>
    </source>
</reference>
<comment type="similarity">
    <text evidence="2">Belongs to the ABC-4 integral membrane protein family. LolC/E subfamily.</text>
</comment>
<feature type="transmembrane region" description="Helical" evidence="7">
    <location>
        <begin position="24"/>
        <end position="48"/>
    </location>
</feature>
<dbReference type="AlphaFoldDB" id="A0AAN5A1C5"/>
<gene>
    <name evidence="10" type="ORF">GCM10008024_35990</name>
    <name evidence="11" type="ORF">SAMN05444006_12647</name>
</gene>
<keyword evidence="11" id="KW-0449">Lipoprotein</keyword>
<keyword evidence="3" id="KW-1003">Cell membrane</keyword>
<evidence type="ECO:0000256" key="6">
    <source>
        <dbReference type="ARBA" id="ARBA00023136"/>
    </source>
</evidence>
<evidence type="ECO:0000313" key="13">
    <source>
        <dbReference type="Proteomes" id="UP000634647"/>
    </source>
</evidence>
<dbReference type="Pfam" id="PF12704">
    <property type="entry name" value="MacB_PCD"/>
    <property type="match status" value="1"/>
</dbReference>
<dbReference type="GO" id="GO:0098797">
    <property type="term" value="C:plasma membrane protein complex"/>
    <property type="evidence" value="ECO:0007669"/>
    <property type="project" value="TreeGrafter"/>
</dbReference>
<evidence type="ECO:0000256" key="3">
    <source>
        <dbReference type="ARBA" id="ARBA00022475"/>
    </source>
</evidence>
<dbReference type="InterPro" id="IPR025857">
    <property type="entry name" value="MacB_PCD"/>
</dbReference>
<comment type="subcellular location">
    <subcellularLocation>
        <location evidence="1">Cell membrane</location>
        <topology evidence="1">Multi-pass membrane protein</topology>
    </subcellularLocation>
</comment>
<evidence type="ECO:0000256" key="5">
    <source>
        <dbReference type="ARBA" id="ARBA00022989"/>
    </source>
</evidence>
<dbReference type="InterPro" id="IPR003838">
    <property type="entry name" value="ABC3_permease_C"/>
</dbReference>
<evidence type="ECO:0000313" key="12">
    <source>
        <dbReference type="Proteomes" id="UP000199541"/>
    </source>
</evidence>
<evidence type="ECO:0000313" key="11">
    <source>
        <dbReference type="EMBL" id="SDX72667.1"/>
    </source>
</evidence>
<organism evidence="10 13">
    <name type="scientific">Allgaiera indica</name>
    <dbReference type="NCBI Taxonomy" id="765699"/>
    <lineage>
        <taxon>Bacteria</taxon>
        <taxon>Pseudomonadati</taxon>
        <taxon>Pseudomonadota</taxon>
        <taxon>Alphaproteobacteria</taxon>
        <taxon>Rhodobacterales</taxon>
        <taxon>Paracoccaceae</taxon>
        <taxon>Allgaiera</taxon>
    </lineage>
</organism>
<evidence type="ECO:0000313" key="10">
    <source>
        <dbReference type="EMBL" id="GHE05404.1"/>
    </source>
</evidence>
<reference evidence="10" key="3">
    <citation type="submission" date="2023-06" db="EMBL/GenBank/DDBJ databases">
        <authorList>
            <person name="Sun Q."/>
            <person name="Zhou Y."/>
        </authorList>
    </citation>
    <scope>NUCLEOTIDE SEQUENCE</scope>
    <source>
        <strain evidence="10">CGMCC 1.10859</strain>
    </source>
</reference>
<dbReference type="EMBL" id="BNAB01000024">
    <property type="protein sequence ID" value="GHE05404.1"/>
    <property type="molecule type" value="Genomic_DNA"/>
</dbReference>
<reference evidence="10" key="1">
    <citation type="journal article" date="2014" name="Int. J. Syst. Evol. Microbiol.">
        <title>Complete genome sequence of Corynebacterium casei LMG S-19264T (=DSM 44701T), isolated from a smear-ripened cheese.</title>
        <authorList>
            <consortium name="US DOE Joint Genome Institute (JGI-PGF)"/>
            <person name="Walter F."/>
            <person name="Albersmeier A."/>
            <person name="Kalinowski J."/>
            <person name="Ruckert C."/>
        </authorList>
    </citation>
    <scope>NUCLEOTIDE SEQUENCE</scope>
    <source>
        <strain evidence="10">CGMCC 1.10859</strain>
    </source>
</reference>
<dbReference type="RefSeq" id="WP_035838913.1">
    <property type="nucleotide sequence ID" value="NZ_BNAB01000024.1"/>
</dbReference>
<keyword evidence="5 7" id="KW-1133">Transmembrane helix</keyword>
<dbReference type="Proteomes" id="UP000199541">
    <property type="component" value="Unassembled WGS sequence"/>
</dbReference>
<evidence type="ECO:0000259" key="8">
    <source>
        <dbReference type="Pfam" id="PF02687"/>
    </source>
</evidence>
<dbReference type="EMBL" id="FNOB01000026">
    <property type="protein sequence ID" value="SDX72667.1"/>
    <property type="molecule type" value="Genomic_DNA"/>
</dbReference>
<evidence type="ECO:0000256" key="4">
    <source>
        <dbReference type="ARBA" id="ARBA00022692"/>
    </source>
</evidence>
<dbReference type="Pfam" id="PF02687">
    <property type="entry name" value="FtsX"/>
    <property type="match status" value="1"/>
</dbReference>
<feature type="domain" description="MacB-like periplasmic core" evidence="9">
    <location>
        <begin position="23"/>
        <end position="242"/>
    </location>
</feature>
<dbReference type="GO" id="GO:0044874">
    <property type="term" value="P:lipoprotein localization to outer membrane"/>
    <property type="evidence" value="ECO:0007669"/>
    <property type="project" value="TreeGrafter"/>
</dbReference>
<feature type="domain" description="ABC3 transporter permease C-terminal" evidence="8">
    <location>
        <begin position="274"/>
        <end position="399"/>
    </location>
</feature>
<dbReference type="PANTHER" id="PTHR30489:SF0">
    <property type="entry name" value="LIPOPROTEIN-RELEASING SYSTEM TRANSMEMBRANE PROTEIN LOLE"/>
    <property type="match status" value="1"/>
</dbReference>
<comment type="caution">
    <text evidence="10">The sequence shown here is derived from an EMBL/GenBank/DDBJ whole genome shotgun (WGS) entry which is preliminary data.</text>
</comment>
<accession>A0AAN5A1C5</accession>
<keyword evidence="6 7" id="KW-0472">Membrane</keyword>
<evidence type="ECO:0000259" key="9">
    <source>
        <dbReference type="Pfam" id="PF12704"/>
    </source>
</evidence>
<evidence type="ECO:0000256" key="7">
    <source>
        <dbReference type="SAM" id="Phobius"/>
    </source>
</evidence>
<keyword evidence="12" id="KW-1185">Reference proteome</keyword>
<feature type="transmembrane region" description="Helical" evidence="7">
    <location>
        <begin position="314"/>
        <end position="343"/>
    </location>
</feature>
<keyword evidence="4 7" id="KW-0812">Transmembrane</keyword>
<evidence type="ECO:0000256" key="1">
    <source>
        <dbReference type="ARBA" id="ARBA00004651"/>
    </source>
</evidence>
<feature type="transmembrane region" description="Helical" evidence="7">
    <location>
        <begin position="374"/>
        <end position="393"/>
    </location>
</feature>
<protein>
    <submittedName>
        <fullName evidence="10">ABC transporter permease</fullName>
    </submittedName>
    <submittedName>
        <fullName evidence="11">ABC-type transport system, involved in lipoprotein release, permease component</fullName>
    </submittedName>
</protein>